<keyword evidence="3" id="KW-0560">Oxidoreductase</keyword>
<accession>A0ABX1EFM5</accession>
<dbReference type="InterPro" id="IPR039387">
    <property type="entry name" value="3_4-PCD"/>
</dbReference>
<evidence type="ECO:0000259" key="4">
    <source>
        <dbReference type="PROSITE" id="PS00083"/>
    </source>
</evidence>
<protein>
    <submittedName>
        <fullName evidence="5">Intradiol ring-cleavage dioxygenase</fullName>
    </submittedName>
</protein>
<sequence>MRVTSTQELPVPPSAATRPRRRLLLASASAALATPWLGGIAGAQPAAALVPTPRQTPGPYYPVDWTGDADGDLVRVTGTDAAAQGVVTHLRGRVLDAQGAPVAGAVVEIWQCDAFGRYRHPRDRQDGRDPGFQGRGRVQAAADGSYAFRTIRPVAYPGRTPHIHAAVAASGRAPLVTQFYVEGEPLNARDGLFNAVRDARQREALMLRLDRADAIETGALLAVRDIVLA</sequence>
<name>A0ABX1EFM5_9PROT</name>
<dbReference type="EMBL" id="JAAVNE010000077">
    <property type="protein sequence ID" value="NKC34327.1"/>
    <property type="molecule type" value="Genomic_DNA"/>
</dbReference>
<comment type="caution">
    <text evidence="5">The sequence shown here is derived from an EMBL/GenBank/DDBJ whole genome shotgun (WGS) entry which is preliminary data.</text>
</comment>
<organism evidence="5 6">
    <name type="scientific">Falsiroseomonas selenitidurans</name>
    <dbReference type="NCBI Taxonomy" id="2716335"/>
    <lineage>
        <taxon>Bacteria</taxon>
        <taxon>Pseudomonadati</taxon>
        <taxon>Pseudomonadota</taxon>
        <taxon>Alphaproteobacteria</taxon>
        <taxon>Acetobacterales</taxon>
        <taxon>Roseomonadaceae</taxon>
        <taxon>Falsiroseomonas</taxon>
    </lineage>
</organism>
<dbReference type="GO" id="GO:0051213">
    <property type="term" value="F:dioxygenase activity"/>
    <property type="evidence" value="ECO:0007669"/>
    <property type="project" value="UniProtKB-KW"/>
</dbReference>
<dbReference type="InterPro" id="IPR000627">
    <property type="entry name" value="Intradiol_dOase_C"/>
</dbReference>
<dbReference type="CDD" id="cd03459">
    <property type="entry name" value="3_4-PCD"/>
    <property type="match status" value="1"/>
</dbReference>
<evidence type="ECO:0000256" key="2">
    <source>
        <dbReference type="ARBA" id="ARBA00022964"/>
    </source>
</evidence>
<evidence type="ECO:0000256" key="3">
    <source>
        <dbReference type="ARBA" id="ARBA00023002"/>
    </source>
</evidence>
<evidence type="ECO:0000256" key="1">
    <source>
        <dbReference type="ARBA" id="ARBA00007825"/>
    </source>
</evidence>
<reference evidence="5 6" key="1">
    <citation type="submission" date="2020-03" db="EMBL/GenBank/DDBJ databases">
        <title>Roseomonas selenitidurans sp. nov. isolated from urban soil.</title>
        <authorList>
            <person name="Liu H."/>
        </authorList>
    </citation>
    <scope>NUCLEOTIDE SEQUENCE [LARGE SCALE GENOMIC DNA]</scope>
    <source>
        <strain evidence="5 6">BU-1</strain>
    </source>
</reference>
<evidence type="ECO:0000313" key="6">
    <source>
        <dbReference type="Proteomes" id="UP000787635"/>
    </source>
</evidence>
<dbReference type="Pfam" id="PF00775">
    <property type="entry name" value="Dioxygenase_C"/>
    <property type="match status" value="1"/>
</dbReference>
<gene>
    <name evidence="5" type="ORF">HEQ75_25970</name>
</gene>
<dbReference type="Proteomes" id="UP000787635">
    <property type="component" value="Unassembled WGS sequence"/>
</dbReference>
<dbReference type="InterPro" id="IPR015889">
    <property type="entry name" value="Intradiol_dOase_core"/>
</dbReference>
<proteinExistence type="inferred from homology"/>
<dbReference type="InterPro" id="IPR050770">
    <property type="entry name" value="Intradiol_RC_Dioxygenase"/>
</dbReference>
<evidence type="ECO:0000313" key="5">
    <source>
        <dbReference type="EMBL" id="NKC34327.1"/>
    </source>
</evidence>
<dbReference type="PANTHER" id="PTHR33711:SF9">
    <property type="entry name" value="PROTOCATECHUATE 3,4-DIOXYGENASE ALPHA CHAIN"/>
    <property type="match status" value="1"/>
</dbReference>
<keyword evidence="2 5" id="KW-0223">Dioxygenase</keyword>
<dbReference type="SUPFAM" id="SSF49482">
    <property type="entry name" value="Aromatic compound dioxygenase"/>
    <property type="match status" value="1"/>
</dbReference>
<dbReference type="PROSITE" id="PS00083">
    <property type="entry name" value="INTRADIOL_DIOXYGENAS"/>
    <property type="match status" value="1"/>
</dbReference>
<keyword evidence="6" id="KW-1185">Reference proteome</keyword>
<dbReference type="Gene3D" id="2.60.130.10">
    <property type="entry name" value="Aromatic compound dioxygenase"/>
    <property type="match status" value="1"/>
</dbReference>
<feature type="domain" description="Intradiol ring-cleavage dioxygenases" evidence="4">
    <location>
        <begin position="90"/>
        <end position="118"/>
    </location>
</feature>
<dbReference type="PANTHER" id="PTHR33711">
    <property type="entry name" value="DIOXYGENASE, PUTATIVE (AFU_ORTHOLOGUE AFUA_2G02910)-RELATED"/>
    <property type="match status" value="1"/>
</dbReference>
<comment type="similarity">
    <text evidence="1">Belongs to the intradiol ring-cleavage dioxygenase family.</text>
</comment>